<dbReference type="Pfam" id="PF02738">
    <property type="entry name" value="MoCoBD_1"/>
    <property type="match status" value="1"/>
</dbReference>
<dbReference type="STRING" id="151549.A0A4C1ZSC3"/>
<dbReference type="InterPro" id="IPR016208">
    <property type="entry name" value="Ald_Oxase/xanthine_DH-like"/>
</dbReference>
<dbReference type="EMBL" id="BGZK01002166">
    <property type="protein sequence ID" value="GBP91386.1"/>
    <property type="molecule type" value="Genomic_DNA"/>
</dbReference>
<proteinExistence type="predicted"/>
<dbReference type="InterPro" id="IPR037165">
    <property type="entry name" value="AldOxase/xan_DH_Mopterin-bd_sf"/>
</dbReference>
<evidence type="ECO:0000256" key="1">
    <source>
        <dbReference type="ARBA" id="ARBA00022505"/>
    </source>
</evidence>
<evidence type="ECO:0000259" key="2">
    <source>
        <dbReference type="Pfam" id="PF02738"/>
    </source>
</evidence>
<accession>A0A4C1ZSC3</accession>
<dbReference type="AlphaFoldDB" id="A0A4C1ZSC3"/>
<dbReference type="InterPro" id="IPR008274">
    <property type="entry name" value="AldOxase/xan_DH_MoCoBD1"/>
</dbReference>
<name>A0A4C1ZSC3_EUMVA</name>
<keyword evidence="4" id="KW-1185">Reference proteome</keyword>
<gene>
    <name evidence="3" type="primary">XDH2</name>
    <name evidence="3" type="ORF">EVAR_58765_1</name>
</gene>
<comment type="caution">
    <text evidence="3">The sequence shown here is derived from an EMBL/GenBank/DDBJ whole genome shotgun (WGS) entry which is preliminary data.</text>
</comment>
<dbReference type="GO" id="GO:0016491">
    <property type="term" value="F:oxidoreductase activity"/>
    <property type="evidence" value="ECO:0007669"/>
    <property type="project" value="InterPro"/>
</dbReference>
<evidence type="ECO:0000313" key="4">
    <source>
        <dbReference type="Proteomes" id="UP000299102"/>
    </source>
</evidence>
<dbReference type="Proteomes" id="UP000299102">
    <property type="component" value="Unassembled WGS sequence"/>
</dbReference>
<organism evidence="3 4">
    <name type="scientific">Eumeta variegata</name>
    <name type="common">Bagworm moth</name>
    <name type="synonym">Eumeta japonica</name>
    <dbReference type="NCBI Taxonomy" id="151549"/>
    <lineage>
        <taxon>Eukaryota</taxon>
        <taxon>Metazoa</taxon>
        <taxon>Ecdysozoa</taxon>
        <taxon>Arthropoda</taxon>
        <taxon>Hexapoda</taxon>
        <taxon>Insecta</taxon>
        <taxon>Pterygota</taxon>
        <taxon>Neoptera</taxon>
        <taxon>Endopterygota</taxon>
        <taxon>Lepidoptera</taxon>
        <taxon>Glossata</taxon>
        <taxon>Ditrysia</taxon>
        <taxon>Tineoidea</taxon>
        <taxon>Psychidae</taxon>
        <taxon>Oiketicinae</taxon>
        <taxon>Eumeta</taxon>
    </lineage>
</organism>
<evidence type="ECO:0000313" key="3">
    <source>
        <dbReference type="EMBL" id="GBP91386.1"/>
    </source>
</evidence>
<keyword evidence="1" id="KW-0500">Molybdenum</keyword>
<dbReference type="OrthoDB" id="8300278at2759"/>
<dbReference type="GO" id="GO:0005506">
    <property type="term" value="F:iron ion binding"/>
    <property type="evidence" value="ECO:0007669"/>
    <property type="project" value="InterPro"/>
</dbReference>
<protein>
    <submittedName>
        <fullName evidence="3">Xanthine dehydrogenase 2</fullName>
    </submittedName>
</protein>
<dbReference type="PANTHER" id="PTHR11908">
    <property type="entry name" value="XANTHINE DEHYDROGENASE"/>
    <property type="match status" value="1"/>
</dbReference>
<dbReference type="PANTHER" id="PTHR11908:SF132">
    <property type="entry name" value="ALDEHYDE OXIDASE 1-RELATED"/>
    <property type="match status" value="1"/>
</dbReference>
<sequence length="204" mass="22860">MHELRACKSRARLASAAPKFYEYPWINVVVRRVGGGYGGKITRATMVACAAALVSHLLGTTCRFILPLETNMRALGKRIATRSEFEVGVNKNGEIQYLKNVFHQDNGCSNNESTAPLTLEHFYNCYDRKRWHIEANSVLTDTAANTWCRSPGCVRPLFLFYSDTSVDGVEERSLVPSSRSHARLRLNATMSHAFSCVQPVFINL</sequence>
<feature type="domain" description="Aldehyde oxidase/xanthine dehydrogenase first molybdopterin binding" evidence="2">
    <location>
        <begin position="26"/>
        <end position="158"/>
    </location>
</feature>
<dbReference type="Gene3D" id="3.30.365.10">
    <property type="entry name" value="Aldehyde oxidase/xanthine dehydrogenase, molybdopterin binding domain"/>
    <property type="match status" value="2"/>
</dbReference>
<dbReference type="SUPFAM" id="SSF56003">
    <property type="entry name" value="Molybdenum cofactor-binding domain"/>
    <property type="match status" value="1"/>
</dbReference>
<reference evidence="3 4" key="1">
    <citation type="journal article" date="2019" name="Commun. Biol.">
        <title>The bagworm genome reveals a unique fibroin gene that provides high tensile strength.</title>
        <authorList>
            <person name="Kono N."/>
            <person name="Nakamura H."/>
            <person name="Ohtoshi R."/>
            <person name="Tomita M."/>
            <person name="Numata K."/>
            <person name="Arakawa K."/>
        </authorList>
    </citation>
    <scope>NUCLEOTIDE SEQUENCE [LARGE SCALE GENOMIC DNA]</scope>
</reference>